<dbReference type="RefSeq" id="WP_320379866.1">
    <property type="nucleotide sequence ID" value="NZ_JAWDIQ010000002.1"/>
</dbReference>
<dbReference type="InterPro" id="IPR006043">
    <property type="entry name" value="NCS2"/>
</dbReference>
<keyword evidence="3" id="KW-0813">Transport</keyword>
<dbReference type="PANTHER" id="PTHR42810">
    <property type="entry name" value="PURINE PERMEASE C1399.01C-RELATED"/>
    <property type="match status" value="1"/>
</dbReference>
<accession>A0ABU5CUD1</accession>
<evidence type="ECO:0000256" key="6">
    <source>
        <dbReference type="ARBA" id="ARBA00023136"/>
    </source>
</evidence>
<feature type="transmembrane region" description="Helical" evidence="7">
    <location>
        <begin position="16"/>
        <end position="37"/>
    </location>
</feature>
<evidence type="ECO:0000256" key="1">
    <source>
        <dbReference type="ARBA" id="ARBA00004141"/>
    </source>
</evidence>
<protein>
    <submittedName>
        <fullName evidence="8">Uracil/xanthine transporter</fullName>
    </submittedName>
</protein>
<keyword evidence="5 7" id="KW-1133">Transmembrane helix</keyword>
<keyword evidence="6 7" id="KW-0472">Membrane</keyword>
<feature type="transmembrane region" description="Helical" evidence="7">
    <location>
        <begin position="198"/>
        <end position="219"/>
    </location>
</feature>
<evidence type="ECO:0000256" key="2">
    <source>
        <dbReference type="ARBA" id="ARBA00008821"/>
    </source>
</evidence>
<evidence type="ECO:0000256" key="3">
    <source>
        <dbReference type="ARBA" id="ARBA00022448"/>
    </source>
</evidence>
<feature type="transmembrane region" description="Helical" evidence="7">
    <location>
        <begin position="239"/>
        <end position="260"/>
    </location>
</feature>
<sequence>MKELTKSDVWISGLQWLFFIFSNIVVIPITVGAAFHLPSERVVLLLQLSFIVTGIACLLQALFGHGRPIMEGQSGLWWGVILTLATTAAAQGMPLTELGGSLAVGILLSSLITILIGLVGLGPKLATLFKPTVMGVFMFLFGCQLILIFMKGMLGIPFESDAAQANIQVPIALLSIVIATFVIFISVKAPTHIRKYSLLIGIFIGWGMYEVMIGTPTGLSTTSQLEFTLFPLGRPTWNTGIIVTVIVTGLLNMSNTFGALKGTDSMFQKQTNDKEYRNSFVLTGLINTCAACIGIVPYAPYVSSIGFLKQTNDVRRLPFIIGGVMFFIMGCIPTIGYFFSLMPLSVGSAVLFVAYLQLFNAASDFFKQVEFNTVNVYRTAIPLFVGIVIMTMPPVYFESLPKLMQPLISNGLLVGIILALLLENLISWDAYQPSKGHASNKVQYHHVFLSHESHETLVGVKGKEEMNNALNDKNSY</sequence>
<feature type="transmembrane region" description="Helical" evidence="7">
    <location>
        <begin position="43"/>
        <end position="63"/>
    </location>
</feature>
<feature type="transmembrane region" description="Helical" evidence="7">
    <location>
        <begin position="99"/>
        <end position="121"/>
    </location>
</feature>
<comment type="similarity">
    <text evidence="2">Belongs to the nucleobase:cation symporter-2 (NCS2) (TC 2.A.40) family.</text>
</comment>
<dbReference type="NCBIfam" id="NF037981">
    <property type="entry name" value="NCS2_1"/>
    <property type="match status" value="1"/>
</dbReference>
<feature type="transmembrane region" description="Helical" evidence="7">
    <location>
        <begin position="375"/>
        <end position="395"/>
    </location>
</feature>
<feature type="transmembrane region" description="Helical" evidence="7">
    <location>
        <begin position="167"/>
        <end position="186"/>
    </location>
</feature>
<comment type="caution">
    <text evidence="8">The sequence shown here is derived from an EMBL/GenBank/DDBJ whole genome shotgun (WGS) entry which is preliminary data.</text>
</comment>
<dbReference type="EMBL" id="JAWDIQ010000002">
    <property type="protein sequence ID" value="MDY0409045.1"/>
    <property type="molecule type" value="Genomic_DNA"/>
</dbReference>
<reference evidence="8 9" key="1">
    <citation type="submission" date="2023-10" db="EMBL/GenBank/DDBJ databases">
        <title>Virgibacillus soli CC-YMP-6 genome.</title>
        <authorList>
            <person name="Miliotis G."/>
            <person name="Sengupta P."/>
            <person name="Hameed A."/>
            <person name="Chuvochina M."/>
            <person name="Mcdonagh F."/>
            <person name="Simpson A.C."/>
            <person name="Singh N.K."/>
            <person name="Rekha P.D."/>
            <person name="Raman K."/>
            <person name="Hugenholtz P."/>
            <person name="Venkateswaran K."/>
        </authorList>
    </citation>
    <scope>NUCLEOTIDE SEQUENCE [LARGE SCALE GENOMIC DNA]</scope>
    <source>
        <strain evidence="8 9">CC-YMP-6</strain>
    </source>
</reference>
<proteinExistence type="inferred from homology"/>
<evidence type="ECO:0000313" key="8">
    <source>
        <dbReference type="EMBL" id="MDY0409045.1"/>
    </source>
</evidence>
<dbReference type="Pfam" id="PF00860">
    <property type="entry name" value="Xan_ur_permease"/>
    <property type="match status" value="1"/>
</dbReference>
<organism evidence="8 9">
    <name type="scientific">Paracerasibacillus soli</name>
    <dbReference type="NCBI Taxonomy" id="480284"/>
    <lineage>
        <taxon>Bacteria</taxon>
        <taxon>Bacillati</taxon>
        <taxon>Bacillota</taxon>
        <taxon>Bacilli</taxon>
        <taxon>Bacillales</taxon>
        <taxon>Bacillaceae</taxon>
        <taxon>Paracerasibacillus</taxon>
    </lineage>
</organism>
<evidence type="ECO:0000256" key="7">
    <source>
        <dbReference type="SAM" id="Phobius"/>
    </source>
</evidence>
<gene>
    <name evidence="8" type="ORF">RWD45_11325</name>
</gene>
<name>A0ABU5CUD1_9BACI</name>
<evidence type="ECO:0000256" key="4">
    <source>
        <dbReference type="ARBA" id="ARBA00022692"/>
    </source>
</evidence>
<feature type="transmembrane region" description="Helical" evidence="7">
    <location>
        <begin position="407"/>
        <end position="426"/>
    </location>
</feature>
<dbReference type="PANTHER" id="PTHR42810:SF6">
    <property type="entry name" value="PURINE PERMEASE YBBY-RELATED"/>
    <property type="match status" value="1"/>
</dbReference>
<feature type="transmembrane region" description="Helical" evidence="7">
    <location>
        <begin position="319"/>
        <end position="339"/>
    </location>
</feature>
<keyword evidence="9" id="KW-1185">Reference proteome</keyword>
<comment type="subcellular location">
    <subcellularLocation>
        <location evidence="1">Membrane</location>
        <topology evidence="1">Multi-pass membrane protein</topology>
    </subcellularLocation>
</comment>
<dbReference type="NCBIfam" id="NF008502">
    <property type="entry name" value="PRK11412.1"/>
    <property type="match status" value="1"/>
</dbReference>
<feature type="transmembrane region" description="Helical" evidence="7">
    <location>
        <begin position="133"/>
        <end position="155"/>
    </location>
</feature>
<evidence type="ECO:0000313" key="9">
    <source>
        <dbReference type="Proteomes" id="UP001275315"/>
    </source>
</evidence>
<keyword evidence="4 7" id="KW-0812">Transmembrane</keyword>
<evidence type="ECO:0000256" key="5">
    <source>
        <dbReference type="ARBA" id="ARBA00022989"/>
    </source>
</evidence>
<dbReference type="Proteomes" id="UP001275315">
    <property type="component" value="Unassembled WGS sequence"/>
</dbReference>
<feature type="transmembrane region" description="Helical" evidence="7">
    <location>
        <begin position="280"/>
        <end position="299"/>
    </location>
</feature>